<dbReference type="STRING" id="1560234.SP90_04795"/>
<dbReference type="RefSeq" id="WP_066853141.1">
    <property type="nucleotide sequence ID" value="NZ_JXMS01000006.1"/>
</dbReference>
<dbReference type="OrthoDB" id="9806388at2"/>
<dbReference type="Pfam" id="PF01321">
    <property type="entry name" value="Creatinase_N"/>
    <property type="match status" value="1"/>
</dbReference>
<dbReference type="PANTHER" id="PTHR46112">
    <property type="entry name" value="AMINOPEPTIDASE"/>
    <property type="match status" value="1"/>
</dbReference>
<evidence type="ECO:0000259" key="2">
    <source>
        <dbReference type="Pfam" id="PF01321"/>
    </source>
</evidence>
<reference evidence="3 4" key="1">
    <citation type="submission" date="2015-01" db="EMBL/GenBank/DDBJ databases">
        <title>Desulfovibrio sp. JC271 draft genome sequence.</title>
        <authorList>
            <person name="Shivani Y."/>
            <person name="Subhash Y."/>
            <person name="Sasikala C."/>
            <person name="Ramana C.V."/>
        </authorList>
    </citation>
    <scope>NUCLEOTIDE SEQUENCE [LARGE SCALE GENOMIC DNA]</scope>
    <source>
        <strain evidence="3 4">JC271</strain>
    </source>
</reference>
<dbReference type="InterPro" id="IPR029149">
    <property type="entry name" value="Creatin/AminoP/Spt16_N"/>
</dbReference>
<dbReference type="SUPFAM" id="SSF55920">
    <property type="entry name" value="Creatinase/aminopeptidase"/>
    <property type="match status" value="1"/>
</dbReference>
<gene>
    <name evidence="3" type="ORF">SP90_04795</name>
</gene>
<evidence type="ECO:0000313" key="3">
    <source>
        <dbReference type="EMBL" id="OBQ54806.1"/>
    </source>
</evidence>
<dbReference type="Gene3D" id="3.90.230.10">
    <property type="entry name" value="Creatinase/methionine aminopeptidase superfamily"/>
    <property type="match status" value="1"/>
</dbReference>
<dbReference type="CDD" id="cd01092">
    <property type="entry name" value="APP-like"/>
    <property type="match status" value="1"/>
</dbReference>
<dbReference type="Proteomes" id="UP000091979">
    <property type="component" value="Unassembled WGS sequence"/>
</dbReference>
<dbReference type="EMBL" id="JXMS01000006">
    <property type="protein sequence ID" value="OBQ54806.1"/>
    <property type="molecule type" value="Genomic_DNA"/>
</dbReference>
<dbReference type="SUPFAM" id="SSF53092">
    <property type="entry name" value="Creatinase/prolidase N-terminal domain"/>
    <property type="match status" value="1"/>
</dbReference>
<dbReference type="InterPro" id="IPR050659">
    <property type="entry name" value="Peptidase_M24B"/>
</dbReference>
<sequence>MNQVCQTRREKLRALMHEKGIDALFISHEANRYYLSGFELHDGQKNEYAGYLLITKDGKDWLFTDSRYWDAAKRLWDESRIYIYRANPAGSINEHIKQLGYGTIGFESKTIPYAFQKSFSEGLHCVEGDGLVEELRIIKDEHEIACLKEACALNHKLMQWVPSVCRPGRTEKAVAWDIEKFFRDHGASELAFSSIVAVGPNAALPHAIPGDTVIKEECPVLIDVGCRLNDYCSDQTRTIWVGSKPSDEFQQTMEFVRTAQDAAIAAMRPGMPVKEAHEVAVKVFEDAGVADAFTHSLGHGIGLETHEAPSVNMRSDAVLKPGMVITAEPGLYYPEWGGVRWEHMVLVTEDGVVRM</sequence>
<dbReference type="Pfam" id="PF00557">
    <property type="entry name" value="Peptidase_M24"/>
    <property type="match status" value="1"/>
</dbReference>
<dbReference type="InterPro" id="IPR036005">
    <property type="entry name" value="Creatinase/aminopeptidase-like"/>
</dbReference>
<dbReference type="PANTHER" id="PTHR46112:SF3">
    <property type="entry name" value="AMINOPEPTIDASE YPDF"/>
    <property type="match status" value="1"/>
</dbReference>
<dbReference type="AlphaFoldDB" id="A0A1B7XH06"/>
<organism evidence="3 4">
    <name type="scientific">Halodesulfovibrio spirochaetisodalis</name>
    <dbReference type="NCBI Taxonomy" id="1560234"/>
    <lineage>
        <taxon>Bacteria</taxon>
        <taxon>Pseudomonadati</taxon>
        <taxon>Thermodesulfobacteriota</taxon>
        <taxon>Desulfovibrionia</taxon>
        <taxon>Desulfovibrionales</taxon>
        <taxon>Desulfovibrionaceae</taxon>
        <taxon>Halodesulfovibrio</taxon>
    </lineage>
</organism>
<accession>A0A1B7XH06</accession>
<evidence type="ECO:0000259" key="1">
    <source>
        <dbReference type="Pfam" id="PF00557"/>
    </source>
</evidence>
<keyword evidence="4" id="KW-1185">Reference proteome</keyword>
<evidence type="ECO:0000313" key="4">
    <source>
        <dbReference type="Proteomes" id="UP000091979"/>
    </source>
</evidence>
<dbReference type="InterPro" id="IPR000994">
    <property type="entry name" value="Pept_M24"/>
</dbReference>
<feature type="domain" description="Peptidase M24" evidence="1">
    <location>
        <begin position="146"/>
        <end position="349"/>
    </location>
</feature>
<protein>
    <submittedName>
        <fullName evidence="3">Peptidase M24</fullName>
    </submittedName>
</protein>
<name>A0A1B7XH06_9BACT</name>
<dbReference type="Gene3D" id="3.40.350.10">
    <property type="entry name" value="Creatinase/prolidase N-terminal domain"/>
    <property type="match status" value="1"/>
</dbReference>
<proteinExistence type="predicted"/>
<dbReference type="PATRIC" id="fig|1560234.3.peg.2919"/>
<comment type="caution">
    <text evidence="3">The sequence shown here is derived from an EMBL/GenBank/DDBJ whole genome shotgun (WGS) entry which is preliminary data.</text>
</comment>
<dbReference type="InterPro" id="IPR000587">
    <property type="entry name" value="Creatinase_N"/>
</dbReference>
<feature type="domain" description="Creatinase N-terminal" evidence="2">
    <location>
        <begin position="8"/>
        <end position="138"/>
    </location>
</feature>